<keyword evidence="2" id="KW-0812">Transmembrane</keyword>
<dbReference type="InterPro" id="IPR016047">
    <property type="entry name" value="M23ase_b-sheet_dom"/>
</dbReference>
<evidence type="ECO:0000313" key="5">
    <source>
        <dbReference type="Proteomes" id="UP000252132"/>
    </source>
</evidence>
<dbReference type="AlphaFoldDB" id="A0A368E1S3"/>
<sequence length="440" mass="49326">MRKFLIKIFSSKELYIRNQGSVRYFTLTTGMQISGLIISIVIVLTLIASVSFISMQDEIIAFRNEKLQETVQNYEIQLAQMQSNLDSLDKKHQLTQEWFKEITSTLELRHNELTKIFEKNASVTAQLEDMKAKFAVASSRVIRSKSRTNIIASPIGNKSDQFQSRVDTGVNNADKIILSDSYEINYNDFVSKQDLMDVPANIRDRVQRLTIRQQELLDALEENTDQKIAEATAIINATETVNAEEFIASMLPESTIASGGPFIPMVADIDRADPKFKQMLRISNNLEKLSNLNLSLAQLPLSVPVHYYKTTSDFGPRIDPINKRRAFHAGLDFGAPSGTKVHATLPGRVVKAGHKGPYGLAVEIDHGNGFRTRYAHLKSIKVKRGQKIDFHEVVGTVGSSGRSTGPHLHYEIWYKDKVQNPMNFTQAGKHLFSSGLPSGQ</sequence>
<dbReference type="EMBL" id="QOQF01000003">
    <property type="protein sequence ID" value="RCL78052.1"/>
    <property type="molecule type" value="Genomic_DNA"/>
</dbReference>
<evidence type="ECO:0000313" key="4">
    <source>
        <dbReference type="EMBL" id="RCL78052.1"/>
    </source>
</evidence>
<evidence type="ECO:0000256" key="2">
    <source>
        <dbReference type="SAM" id="Phobius"/>
    </source>
</evidence>
<dbReference type="PANTHER" id="PTHR21666:SF270">
    <property type="entry name" value="MUREIN HYDROLASE ACTIVATOR ENVC"/>
    <property type="match status" value="1"/>
</dbReference>
<gene>
    <name evidence="4" type="ORF">DBW69_01260</name>
</gene>
<feature type="coiled-coil region" evidence="1">
    <location>
        <begin position="64"/>
        <end position="91"/>
    </location>
</feature>
<dbReference type="GO" id="GO:0004222">
    <property type="term" value="F:metalloendopeptidase activity"/>
    <property type="evidence" value="ECO:0007669"/>
    <property type="project" value="TreeGrafter"/>
</dbReference>
<dbReference type="FunFam" id="2.70.70.10:FF:000006">
    <property type="entry name" value="M23 family peptidase"/>
    <property type="match status" value="1"/>
</dbReference>
<dbReference type="InterPro" id="IPR011055">
    <property type="entry name" value="Dup_hybrid_motif"/>
</dbReference>
<keyword evidence="2" id="KW-1133">Transmembrane helix</keyword>
<name>A0A368E1S3_9PROT</name>
<evidence type="ECO:0000256" key="1">
    <source>
        <dbReference type="SAM" id="Coils"/>
    </source>
</evidence>
<evidence type="ECO:0000259" key="3">
    <source>
        <dbReference type="Pfam" id="PF01551"/>
    </source>
</evidence>
<dbReference type="Gene3D" id="2.70.70.10">
    <property type="entry name" value="Glucose Permease (Domain IIA)"/>
    <property type="match status" value="1"/>
</dbReference>
<dbReference type="SUPFAM" id="SSF51261">
    <property type="entry name" value="Duplicated hybrid motif"/>
    <property type="match status" value="1"/>
</dbReference>
<dbReference type="PANTHER" id="PTHR21666">
    <property type="entry name" value="PEPTIDASE-RELATED"/>
    <property type="match status" value="1"/>
</dbReference>
<dbReference type="Proteomes" id="UP000252132">
    <property type="component" value="Unassembled WGS sequence"/>
</dbReference>
<organism evidence="4 5">
    <name type="scientific">PS1 clade bacterium</name>
    <dbReference type="NCBI Taxonomy" id="2175152"/>
    <lineage>
        <taxon>Bacteria</taxon>
        <taxon>Pseudomonadati</taxon>
        <taxon>Pseudomonadota</taxon>
        <taxon>Alphaproteobacteria</taxon>
        <taxon>PS1 clade</taxon>
    </lineage>
</organism>
<keyword evidence="2" id="KW-0472">Membrane</keyword>
<proteinExistence type="predicted"/>
<dbReference type="InterPro" id="IPR050570">
    <property type="entry name" value="Cell_wall_metabolism_enzyme"/>
</dbReference>
<dbReference type="Pfam" id="PF01551">
    <property type="entry name" value="Peptidase_M23"/>
    <property type="match status" value="1"/>
</dbReference>
<dbReference type="CDD" id="cd12797">
    <property type="entry name" value="M23_peptidase"/>
    <property type="match status" value="1"/>
</dbReference>
<comment type="caution">
    <text evidence="4">The sequence shown here is derived from an EMBL/GenBank/DDBJ whole genome shotgun (WGS) entry which is preliminary data.</text>
</comment>
<feature type="transmembrane region" description="Helical" evidence="2">
    <location>
        <begin position="33"/>
        <end position="55"/>
    </location>
</feature>
<reference evidence="4 5" key="1">
    <citation type="journal article" date="2018" name="Microbiome">
        <title>Fine metagenomic profile of the Mediterranean stratified and mixed water columns revealed by assembly and recruitment.</title>
        <authorList>
            <person name="Haro-Moreno J.M."/>
            <person name="Lopez-Perez M."/>
            <person name="De La Torre J.R."/>
            <person name="Picazo A."/>
            <person name="Camacho A."/>
            <person name="Rodriguez-Valera F."/>
        </authorList>
    </citation>
    <scope>NUCLEOTIDE SEQUENCE [LARGE SCALE GENOMIC DNA]</scope>
    <source>
        <strain evidence="4">MED-G55</strain>
    </source>
</reference>
<protein>
    <recommendedName>
        <fullName evidence="3">M23ase beta-sheet core domain-containing protein</fullName>
    </recommendedName>
</protein>
<feature type="domain" description="M23ase beta-sheet core" evidence="3">
    <location>
        <begin position="327"/>
        <end position="421"/>
    </location>
</feature>
<accession>A0A368E1S3</accession>
<keyword evidence="1" id="KW-0175">Coiled coil</keyword>